<dbReference type="PANTHER" id="PTHR31891">
    <property type="entry name" value="FORMAMIDASE C869.04-RELATED"/>
    <property type="match status" value="1"/>
</dbReference>
<evidence type="ECO:0000313" key="2">
    <source>
        <dbReference type="Proteomes" id="UP000269721"/>
    </source>
</evidence>
<dbReference type="AlphaFoldDB" id="A0A4P9W923"/>
<keyword evidence="2" id="KW-1185">Reference proteome</keyword>
<accession>A0A4P9W923</accession>
<name>A0A4P9W923_9FUNG</name>
<reference evidence="2" key="1">
    <citation type="journal article" date="2018" name="Nat. Microbiol.">
        <title>Leveraging single-cell genomics to expand the fungal tree of life.</title>
        <authorList>
            <person name="Ahrendt S.R."/>
            <person name="Quandt C.A."/>
            <person name="Ciobanu D."/>
            <person name="Clum A."/>
            <person name="Salamov A."/>
            <person name="Andreopoulos B."/>
            <person name="Cheng J.F."/>
            <person name="Woyke T."/>
            <person name="Pelin A."/>
            <person name="Henrissat B."/>
            <person name="Reynolds N.K."/>
            <person name="Benny G.L."/>
            <person name="Smith M.E."/>
            <person name="James T.Y."/>
            <person name="Grigoriev I.V."/>
        </authorList>
    </citation>
    <scope>NUCLEOTIDE SEQUENCE [LARGE SCALE GENOMIC DNA]</scope>
</reference>
<sequence length="137" mass="14685">MSGAITLKCSLIKNGTELYGSKGPIFLPGPVEPRFSRYLTFEGISVDEQGKQFHLDAHVSYRMACLAAIEQLKKFGYSGEQAYLLLSAAPVEGKIAGIVDVPNCCATVGLPLDIFDFDIRPVEGGPVKRDLGACATC</sequence>
<dbReference type="EMBL" id="KZ996325">
    <property type="protein sequence ID" value="RKO89041.1"/>
    <property type="molecule type" value="Genomic_DNA"/>
</dbReference>
<dbReference type="Pfam" id="PF03069">
    <property type="entry name" value="FmdA_AmdA"/>
    <property type="match status" value="1"/>
</dbReference>
<evidence type="ECO:0000313" key="1">
    <source>
        <dbReference type="EMBL" id="RKO89041.1"/>
    </source>
</evidence>
<gene>
    <name evidence="1" type="ORF">BDK51DRAFT_33721</name>
</gene>
<proteinExistence type="predicted"/>
<dbReference type="SUPFAM" id="SSF141130">
    <property type="entry name" value="Acetamidase/Formamidase-like"/>
    <property type="match status" value="1"/>
</dbReference>
<dbReference type="GO" id="GO:0016811">
    <property type="term" value="F:hydrolase activity, acting on carbon-nitrogen (but not peptide) bonds, in linear amides"/>
    <property type="evidence" value="ECO:0007669"/>
    <property type="project" value="InterPro"/>
</dbReference>
<dbReference type="InterPro" id="IPR004304">
    <property type="entry name" value="FmdA_AmdA"/>
</dbReference>
<protein>
    <submittedName>
        <fullName evidence="1">Formamidase</fullName>
    </submittedName>
</protein>
<organism evidence="1 2">
    <name type="scientific">Blyttiomyces helicus</name>
    <dbReference type="NCBI Taxonomy" id="388810"/>
    <lineage>
        <taxon>Eukaryota</taxon>
        <taxon>Fungi</taxon>
        <taxon>Fungi incertae sedis</taxon>
        <taxon>Chytridiomycota</taxon>
        <taxon>Chytridiomycota incertae sedis</taxon>
        <taxon>Chytridiomycetes</taxon>
        <taxon>Chytridiomycetes incertae sedis</taxon>
        <taxon>Blyttiomyces</taxon>
    </lineage>
</organism>
<dbReference type="Proteomes" id="UP000269721">
    <property type="component" value="Unassembled WGS sequence"/>
</dbReference>
<dbReference type="PANTHER" id="PTHR31891:SF1">
    <property type="entry name" value="FORMAMIDASE C869.04-RELATED"/>
    <property type="match status" value="1"/>
</dbReference>
<dbReference type="OrthoDB" id="9975579at2759"/>